<keyword evidence="5 6" id="KW-0472">Membrane</keyword>
<feature type="transmembrane region" description="Helical" evidence="6">
    <location>
        <begin position="43"/>
        <end position="62"/>
    </location>
</feature>
<dbReference type="HOGENOM" id="CLU_113736_3_1_7"/>
<keyword evidence="7" id="KW-0378">Hydrolase</keyword>
<evidence type="ECO:0000256" key="2">
    <source>
        <dbReference type="ARBA" id="ARBA00022475"/>
    </source>
</evidence>
<accession>I2Q3R5</accession>
<dbReference type="AlphaFoldDB" id="I2Q3R5"/>
<feature type="transmembrane region" description="Helical" evidence="6">
    <location>
        <begin position="103"/>
        <end position="126"/>
    </location>
</feature>
<protein>
    <submittedName>
        <fullName evidence="7">Putative effector of murein hydrolase LrgA</fullName>
    </submittedName>
</protein>
<keyword evidence="2" id="KW-1003">Cell membrane</keyword>
<evidence type="ECO:0000256" key="1">
    <source>
        <dbReference type="ARBA" id="ARBA00004651"/>
    </source>
</evidence>
<dbReference type="STRING" id="596152.DesU5LDRAFT_2776"/>
<dbReference type="PANTHER" id="PTHR33931">
    <property type="entry name" value="HOLIN-LIKE PROTEIN CIDA-RELATED"/>
    <property type="match status" value="1"/>
</dbReference>
<evidence type="ECO:0000256" key="5">
    <source>
        <dbReference type="ARBA" id="ARBA00023136"/>
    </source>
</evidence>
<dbReference type="EMBL" id="JH600068">
    <property type="protein sequence ID" value="EIG54421.1"/>
    <property type="molecule type" value="Genomic_DNA"/>
</dbReference>
<dbReference type="PANTHER" id="PTHR33931:SF2">
    <property type="entry name" value="HOLIN-LIKE PROTEIN CIDA"/>
    <property type="match status" value="1"/>
</dbReference>
<feature type="transmembrane region" description="Helical" evidence="6">
    <location>
        <begin position="12"/>
        <end position="31"/>
    </location>
</feature>
<feature type="transmembrane region" description="Helical" evidence="6">
    <location>
        <begin position="74"/>
        <end position="91"/>
    </location>
</feature>
<dbReference type="GO" id="GO:0005886">
    <property type="term" value="C:plasma membrane"/>
    <property type="evidence" value="ECO:0007669"/>
    <property type="project" value="UniProtKB-SubCell"/>
</dbReference>
<keyword evidence="4 6" id="KW-1133">Transmembrane helix</keyword>
<evidence type="ECO:0000313" key="7">
    <source>
        <dbReference type="EMBL" id="EIG54421.1"/>
    </source>
</evidence>
<evidence type="ECO:0000256" key="4">
    <source>
        <dbReference type="ARBA" id="ARBA00022989"/>
    </source>
</evidence>
<dbReference type="Pfam" id="PF03788">
    <property type="entry name" value="LrgA"/>
    <property type="match status" value="1"/>
</dbReference>
<dbReference type="eggNOG" id="COG1380">
    <property type="taxonomic scope" value="Bacteria"/>
</dbReference>
<sequence length="136" mass="14452">MKTKLYAALGRLAGLGGGWLQTACLIGLWWVCDVAVRAAGLPVPAGVVGMLLLVGLLATGRLPVRWLRRGAGGLLDHMLLFFVPACMTLLDHPELVGVTGLKLLAVIVVGIVSVMAGTALIVEFSFRMRSHHVRQS</sequence>
<reference evidence="7" key="1">
    <citation type="submission" date="2011-11" db="EMBL/GenBank/DDBJ databases">
        <title>Improved High-Quality Draft sequence of Desulfovibrio sp. U5L.</title>
        <authorList>
            <consortium name="US DOE Joint Genome Institute"/>
            <person name="Lucas S."/>
            <person name="Han J."/>
            <person name="Lapidus A."/>
            <person name="Cheng J.-F."/>
            <person name="Goodwin L."/>
            <person name="Pitluck S."/>
            <person name="Peters L."/>
            <person name="Ovchinnikova G."/>
            <person name="Held B."/>
            <person name="Detter J.C."/>
            <person name="Han C."/>
            <person name="Tapia R."/>
            <person name="Land M."/>
            <person name="Hauser L."/>
            <person name="Kyrpides N."/>
            <person name="Ivanova N."/>
            <person name="Pagani I."/>
            <person name="Gabster J."/>
            <person name="Walker C."/>
            <person name="Stolyar S."/>
            <person name="Stahl D."/>
            <person name="Arkin A."/>
            <person name="Dehal P."/>
            <person name="Hazen T."/>
            <person name="Woyke T."/>
        </authorList>
    </citation>
    <scope>NUCLEOTIDE SEQUENCE [LARGE SCALE GENOMIC DNA]</scope>
    <source>
        <strain evidence="7">U5L</strain>
    </source>
</reference>
<organism evidence="7">
    <name type="scientific">Desulfovibrio sp. U5L</name>
    <dbReference type="NCBI Taxonomy" id="596152"/>
    <lineage>
        <taxon>Bacteria</taxon>
        <taxon>Pseudomonadati</taxon>
        <taxon>Thermodesulfobacteriota</taxon>
        <taxon>Desulfovibrionia</taxon>
        <taxon>Desulfovibrionales</taxon>
        <taxon>Desulfovibrionaceae</taxon>
        <taxon>Desulfovibrio</taxon>
    </lineage>
</organism>
<keyword evidence="3 6" id="KW-0812">Transmembrane</keyword>
<evidence type="ECO:0000256" key="6">
    <source>
        <dbReference type="SAM" id="Phobius"/>
    </source>
</evidence>
<proteinExistence type="predicted"/>
<dbReference type="OrthoDB" id="194658at2"/>
<dbReference type="InterPro" id="IPR005538">
    <property type="entry name" value="LrgA/CidA"/>
</dbReference>
<evidence type="ECO:0000256" key="3">
    <source>
        <dbReference type="ARBA" id="ARBA00022692"/>
    </source>
</evidence>
<name>I2Q3R5_9BACT</name>
<comment type="subcellular location">
    <subcellularLocation>
        <location evidence="1">Cell membrane</location>
        <topology evidence="1">Multi-pass membrane protein</topology>
    </subcellularLocation>
</comment>
<dbReference type="GO" id="GO:0016787">
    <property type="term" value="F:hydrolase activity"/>
    <property type="evidence" value="ECO:0007669"/>
    <property type="project" value="UniProtKB-KW"/>
</dbReference>
<gene>
    <name evidence="7" type="ORF">DesU5LDRAFT_2776</name>
</gene>